<evidence type="ECO:0000259" key="7">
    <source>
        <dbReference type="PROSITE" id="PS51705"/>
    </source>
</evidence>
<keyword evidence="5" id="KW-0963">Cytoplasm</keyword>
<dbReference type="InterPro" id="IPR025121">
    <property type="entry name" value="GTPase_HflX_N"/>
</dbReference>
<keyword evidence="1" id="KW-0479">Metal-binding</keyword>
<comment type="similarity">
    <text evidence="5">Belongs to the TRAFAC class OBG-HflX-like GTPase superfamily. HflX GTPase family.</text>
</comment>
<comment type="subunit">
    <text evidence="5">Monomer. Associates with the 50S ribosomal subunit.</text>
</comment>
<gene>
    <name evidence="5 8" type="primary">hflX</name>
    <name evidence="8" type="ORF">MM239_01100</name>
</gene>
<evidence type="ECO:0000256" key="3">
    <source>
        <dbReference type="ARBA" id="ARBA00022842"/>
    </source>
</evidence>
<accession>A0ABS9UUX7</accession>
<dbReference type="PANTHER" id="PTHR10229:SF0">
    <property type="entry name" value="GTP-BINDING PROTEIN 6-RELATED"/>
    <property type="match status" value="1"/>
</dbReference>
<comment type="function">
    <text evidence="5">GTPase that associates with the 50S ribosomal subunit and may have a role during protein synthesis or ribosome biogenesis.</text>
</comment>
<dbReference type="NCBIfam" id="TIGR03156">
    <property type="entry name" value="GTP_HflX"/>
    <property type="match status" value="1"/>
</dbReference>
<comment type="subcellular location">
    <subcellularLocation>
        <location evidence="5">Cytoplasm</location>
    </subcellularLocation>
    <text evidence="5">May associate with membranes.</text>
</comment>
<organism evidence="8 9">
    <name type="scientific">Belliella filtrata</name>
    <dbReference type="NCBI Taxonomy" id="2923435"/>
    <lineage>
        <taxon>Bacteria</taxon>
        <taxon>Pseudomonadati</taxon>
        <taxon>Bacteroidota</taxon>
        <taxon>Cytophagia</taxon>
        <taxon>Cytophagales</taxon>
        <taxon>Cyclobacteriaceae</taxon>
        <taxon>Belliella</taxon>
    </lineage>
</organism>
<dbReference type="InterPro" id="IPR005225">
    <property type="entry name" value="Small_GTP-bd"/>
</dbReference>
<evidence type="ECO:0000256" key="6">
    <source>
        <dbReference type="SAM" id="Coils"/>
    </source>
</evidence>
<dbReference type="RefSeq" id="WP_241345913.1">
    <property type="nucleotide sequence ID" value="NZ_JAKZGP010000001.1"/>
</dbReference>
<dbReference type="InterPro" id="IPR016496">
    <property type="entry name" value="GTPase_HflX"/>
</dbReference>
<evidence type="ECO:0000313" key="8">
    <source>
        <dbReference type="EMBL" id="MCH7407977.1"/>
    </source>
</evidence>
<dbReference type="CDD" id="cd01878">
    <property type="entry name" value="HflX"/>
    <property type="match status" value="1"/>
</dbReference>
<dbReference type="Gene3D" id="3.40.50.300">
    <property type="entry name" value="P-loop containing nucleotide triphosphate hydrolases"/>
    <property type="match status" value="1"/>
</dbReference>
<sequence length="421" mass="48456">MSKYSRKLQKLHDTAPKQDTAVLVALIRQGQSDHQVAEYLDELAFLTETMGAKTVYKFTQRLEKPDVRTFVGSGKLEEIQAYIEHFEVDMVIFDDDLSPSQMRNLENELKVKVYDRSLLILDIFLQRAQTAQAKTQVELARFQYLLPRLTRMWTHLERQRGGTTTRGGSGEKEIETDKRDIRNRISLLKEKLREIEKQGVTQRKSRKGIVRVSLVGYTNVGKSTLMNLITKTDILAENKLFATVDSTVRKVVLENVPFLLSDTVGFIRKLPTHLIESFKSTLDEIRESDLLIHVVDTSHPGFEDHIAVVNQTLNEIGASDKPTLLVFNKIDLVDQMPTEEEQMQMSAIELEERNYLDFEKLAQAYKKKTGINPVFMAAELGTNVEEFREVLTAEVRKEHKKMYPHYLEDETIDFSDLEEEG</sequence>
<evidence type="ECO:0000313" key="9">
    <source>
        <dbReference type="Proteomes" id="UP001165489"/>
    </source>
</evidence>
<evidence type="ECO:0000256" key="1">
    <source>
        <dbReference type="ARBA" id="ARBA00022723"/>
    </source>
</evidence>
<proteinExistence type="inferred from homology"/>
<dbReference type="NCBIfam" id="TIGR00231">
    <property type="entry name" value="small_GTP"/>
    <property type="match status" value="1"/>
</dbReference>
<dbReference type="HAMAP" id="MF_00900">
    <property type="entry name" value="GTPase_HflX"/>
    <property type="match status" value="1"/>
</dbReference>
<dbReference type="Gene3D" id="6.10.250.2860">
    <property type="match status" value="1"/>
</dbReference>
<feature type="coiled-coil region" evidence="6">
    <location>
        <begin position="171"/>
        <end position="198"/>
    </location>
</feature>
<dbReference type="PROSITE" id="PS51705">
    <property type="entry name" value="G_HFLX"/>
    <property type="match status" value="1"/>
</dbReference>
<dbReference type="Pfam" id="PF16360">
    <property type="entry name" value="GTP-bdg_M"/>
    <property type="match status" value="1"/>
</dbReference>
<feature type="domain" description="Hflx-type G" evidence="7">
    <location>
        <begin position="210"/>
        <end position="399"/>
    </location>
</feature>
<dbReference type="PRINTS" id="PR00326">
    <property type="entry name" value="GTP1OBG"/>
</dbReference>
<protein>
    <recommendedName>
        <fullName evidence="5">GTPase HflX</fullName>
    </recommendedName>
    <alternativeName>
        <fullName evidence="5">GTP-binding protein HflX</fullName>
    </alternativeName>
</protein>
<keyword evidence="2 5" id="KW-0547">Nucleotide-binding</keyword>
<dbReference type="InterPro" id="IPR032305">
    <property type="entry name" value="GTP-bd_M"/>
</dbReference>
<keyword evidence="4 5" id="KW-0342">GTP-binding</keyword>
<reference evidence="8" key="1">
    <citation type="submission" date="2022-03" db="EMBL/GenBank/DDBJ databases">
        <title>De novo assembled genomes of Belliella spp. (Cyclobacteriaceae) strains.</title>
        <authorList>
            <person name="Szabo A."/>
            <person name="Korponai K."/>
            <person name="Felfoldi T."/>
        </authorList>
    </citation>
    <scope>NUCLEOTIDE SEQUENCE</scope>
    <source>
        <strain evidence="8">DSM 111904</strain>
    </source>
</reference>
<dbReference type="Pfam" id="PF01926">
    <property type="entry name" value="MMR_HSR1"/>
    <property type="match status" value="1"/>
</dbReference>
<evidence type="ECO:0000256" key="4">
    <source>
        <dbReference type="ARBA" id="ARBA00023134"/>
    </source>
</evidence>
<evidence type="ECO:0000256" key="5">
    <source>
        <dbReference type="HAMAP-Rule" id="MF_00900"/>
    </source>
</evidence>
<dbReference type="InterPro" id="IPR006073">
    <property type="entry name" value="GTP-bd"/>
</dbReference>
<dbReference type="EMBL" id="JAKZGP010000001">
    <property type="protein sequence ID" value="MCH7407977.1"/>
    <property type="molecule type" value="Genomic_DNA"/>
</dbReference>
<dbReference type="InterPro" id="IPR042108">
    <property type="entry name" value="GTPase_HflX_N_sf"/>
</dbReference>
<comment type="caution">
    <text evidence="8">The sequence shown here is derived from an EMBL/GenBank/DDBJ whole genome shotgun (WGS) entry which is preliminary data.</text>
</comment>
<keyword evidence="6" id="KW-0175">Coiled coil</keyword>
<dbReference type="PIRSF" id="PIRSF006809">
    <property type="entry name" value="GTP-binding_hflX_prd"/>
    <property type="match status" value="1"/>
</dbReference>
<dbReference type="Proteomes" id="UP001165489">
    <property type="component" value="Unassembled WGS sequence"/>
</dbReference>
<keyword evidence="9" id="KW-1185">Reference proteome</keyword>
<keyword evidence="3" id="KW-0460">Magnesium</keyword>
<dbReference type="InterPro" id="IPR027417">
    <property type="entry name" value="P-loop_NTPase"/>
</dbReference>
<dbReference type="SUPFAM" id="SSF52540">
    <property type="entry name" value="P-loop containing nucleoside triphosphate hydrolases"/>
    <property type="match status" value="1"/>
</dbReference>
<name>A0ABS9UUX7_9BACT</name>
<dbReference type="Gene3D" id="3.40.50.11060">
    <property type="entry name" value="GTPase HflX, N-terminal domain"/>
    <property type="match status" value="1"/>
</dbReference>
<dbReference type="PANTHER" id="PTHR10229">
    <property type="entry name" value="GTP-BINDING PROTEIN HFLX"/>
    <property type="match status" value="1"/>
</dbReference>
<dbReference type="Pfam" id="PF13167">
    <property type="entry name" value="GTP-bdg_N"/>
    <property type="match status" value="1"/>
</dbReference>
<dbReference type="InterPro" id="IPR030394">
    <property type="entry name" value="G_HFLX_dom"/>
</dbReference>
<evidence type="ECO:0000256" key="2">
    <source>
        <dbReference type="ARBA" id="ARBA00022741"/>
    </source>
</evidence>